<protein>
    <submittedName>
        <fullName evidence="1">Extracellular matrix regulator RemB</fullName>
    </submittedName>
</protein>
<sequence>MFIHLGEDIIVRTNEVVAIFDYERMKEDQGNLRLLENLKKAKKVNNIGEQLSKSVVFTDHAVYLSPFSPATLKRRSQLRVNPS</sequence>
<dbReference type="NCBIfam" id="NF046065">
    <property type="entry name" value="MtxRegRemB"/>
    <property type="match status" value="1"/>
</dbReference>
<comment type="caution">
    <text evidence="1">The sequence shown here is derived from an EMBL/GenBank/DDBJ whole genome shotgun (WGS) entry which is preliminary data.</text>
</comment>
<dbReference type="RefSeq" id="WP_380969334.1">
    <property type="nucleotide sequence ID" value="NZ_JBHTCO010000042.1"/>
</dbReference>
<dbReference type="EMBL" id="JBHTCO010000042">
    <property type="protein sequence ID" value="MFC7395128.1"/>
    <property type="molecule type" value="Genomic_DNA"/>
</dbReference>
<keyword evidence="2" id="KW-1185">Reference proteome</keyword>
<evidence type="ECO:0000313" key="2">
    <source>
        <dbReference type="Proteomes" id="UP001596505"/>
    </source>
</evidence>
<accession>A0ABW2Q0M7</accession>
<dbReference type="Pfam" id="PF04025">
    <property type="entry name" value="RemA-like"/>
    <property type="match status" value="1"/>
</dbReference>
<dbReference type="Proteomes" id="UP001596505">
    <property type="component" value="Unassembled WGS sequence"/>
</dbReference>
<reference evidence="2" key="1">
    <citation type="journal article" date="2019" name="Int. J. Syst. Evol. Microbiol.">
        <title>The Global Catalogue of Microorganisms (GCM) 10K type strain sequencing project: providing services to taxonomists for standard genome sequencing and annotation.</title>
        <authorList>
            <consortium name="The Broad Institute Genomics Platform"/>
            <consortium name="The Broad Institute Genome Sequencing Center for Infectious Disease"/>
            <person name="Wu L."/>
            <person name="Ma J."/>
        </authorList>
    </citation>
    <scope>NUCLEOTIDE SEQUENCE [LARGE SCALE GENOMIC DNA]</scope>
    <source>
        <strain evidence="2">CGMCC 1.16305</strain>
    </source>
</reference>
<gene>
    <name evidence="1" type="primary">remB</name>
    <name evidence="1" type="ORF">ACFQRG_19645</name>
</gene>
<evidence type="ECO:0000313" key="1">
    <source>
        <dbReference type="EMBL" id="MFC7395128.1"/>
    </source>
</evidence>
<proteinExistence type="predicted"/>
<name>A0ABW2Q0M7_9BACL</name>
<organism evidence="1 2">
    <name type="scientific">Scopulibacillus cellulosilyticus</name>
    <dbReference type="NCBI Taxonomy" id="2665665"/>
    <lineage>
        <taxon>Bacteria</taxon>
        <taxon>Bacillati</taxon>
        <taxon>Bacillota</taxon>
        <taxon>Bacilli</taxon>
        <taxon>Bacillales</taxon>
        <taxon>Sporolactobacillaceae</taxon>
        <taxon>Scopulibacillus</taxon>
    </lineage>
</organism>
<dbReference type="InterPro" id="IPR007169">
    <property type="entry name" value="RemA-like"/>
</dbReference>